<dbReference type="InterPro" id="IPR036689">
    <property type="entry name" value="ESAT-6-like_sf"/>
</dbReference>
<comment type="similarity">
    <text evidence="1">Belongs to the WXG100 family.</text>
</comment>
<organism evidence="2 3">
    <name type="scientific">Mycobacterium mantenii</name>
    <dbReference type="NCBI Taxonomy" id="560555"/>
    <lineage>
        <taxon>Bacteria</taxon>
        <taxon>Bacillati</taxon>
        <taxon>Actinomycetota</taxon>
        <taxon>Actinomycetes</taxon>
        <taxon>Mycobacteriales</taxon>
        <taxon>Mycobacteriaceae</taxon>
        <taxon>Mycobacterium</taxon>
        <taxon>Mycobacterium avium complex (MAC)</taxon>
    </lineage>
</organism>
<dbReference type="SUPFAM" id="SSF140453">
    <property type="entry name" value="EsxAB dimer-like"/>
    <property type="match status" value="1"/>
</dbReference>
<dbReference type="EMBL" id="LZJU01000058">
    <property type="protein sequence ID" value="OBH77310.1"/>
    <property type="molecule type" value="Genomic_DNA"/>
</dbReference>
<dbReference type="RefSeq" id="WP_067833971.1">
    <property type="nucleotide sequence ID" value="NZ_LZJP01000083.1"/>
</dbReference>
<dbReference type="OrthoDB" id="4474955at2"/>
<dbReference type="Proteomes" id="UP000092389">
    <property type="component" value="Unassembled WGS sequence"/>
</dbReference>
<comment type="caution">
    <text evidence="2">The sequence shown here is derived from an EMBL/GenBank/DDBJ whole genome shotgun (WGS) entry which is preliminary data.</text>
</comment>
<name>A0A1A2TFW9_MYCNT</name>
<evidence type="ECO:0000256" key="1">
    <source>
        <dbReference type="RuleBase" id="RU362001"/>
    </source>
</evidence>
<accession>A0A1A2TLS2</accession>
<evidence type="ECO:0000313" key="2">
    <source>
        <dbReference type="EMBL" id="OBH77310.1"/>
    </source>
</evidence>
<evidence type="ECO:0000313" key="3">
    <source>
        <dbReference type="Proteomes" id="UP000092389"/>
    </source>
</evidence>
<accession>A0A1A2TFW9</accession>
<proteinExistence type="inferred from homology"/>
<dbReference type="NCBIfam" id="TIGR03930">
    <property type="entry name" value="WXG100_ESAT6"/>
    <property type="match status" value="1"/>
</dbReference>
<protein>
    <recommendedName>
        <fullName evidence="1">ESAT-6-like protein</fullName>
    </recommendedName>
</protein>
<dbReference type="AlphaFoldDB" id="A0A1A2TFW9"/>
<dbReference type="Gene3D" id="1.10.287.1060">
    <property type="entry name" value="ESAT-6-like"/>
    <property type="match status" value="1"/>
</dbReference>
<dbReference type="Pfam" id="PF06013">
    <property type="entry name" value="WXG100"/>
    <property type="match status" value="1"/>
</dbReference>
<sequence>MAASNTLSTDFDLMRSVAATTDARNEELRAMLQSFVGRMNGVPPSAWGGLAAARFKDVMDRWNAESLRLYHALNTIADTIRHNAAALQEAGQNHAHRIGAAGGNL</sequence>
<dbReference type="InterPro" id="IPR010310">
    <property type="entry name" value="T7SS_ESAT-6-like"/>
</dbReference>
<reference evidence="2 3" key="1">
    <citation type="submission" date="2016-06" db="EMBL/GenBank/DDBJ databases">
        <authorList>
            <person name="Kjaerup R.B."/>
            <person name="Dalgaard T.S."/>
            <person name="Juul-Madsen H.R."/>
        </authorList>
    </citation>
    <scope>NUCLEOTIDE SEQUENCE [LARGE SCALE GENOMIC DNA]</scope>
    <source>
        <strain evidence="2 3">E152</strain>
    </source>
</reference>
<gene>
    <name evidence="2" type="ORF">A5683_18955</name>
</gene>